<organism evidence="1 2">
    <name type="scientific">Marilutibacter maris</name>
    <dbReference type="NCBI Taxonomy" id="1605891"/>
    <lineage>
        <taxon>Bacteria</taxon>
        <taxon>Pseudomonadati</taxon>
        <taxon>Pseudomonadota</taxon>
        <taxon>Gammaproteobacteria</taxon>
        <taxon>Lysobacterales</taxon>
        <taxon>Lysobacteraceae</taxon>
        <taxon>Marilutibacter</taxon>
    </lineage>
</organism>
<name>A0A508B8W8_9GAMM</name>
<dbReference type="Proteomes" id="UP000320431">
    <property type="component" value="Unassembled WGS sequence"/>
</dbReference>
<evidence type="ECO:0000313" key="1">
    <source>
        <dbReference type="EMBL" id="KAB8198677.1"/>
    </source>
</evidence>
<gene>
    <name evidence="1" type="ORF">FKV24_000455</name>
</gene>
<dbReference type="InterPro" id="IPR011749">
    <property type="entry name" value="CHP02243"/>
</dbReference>
<accession>A0A508B8W8</accession>
<sequence>MKPITPPDIDSRDNADLVRQTSRLAQALSGWSPGAGPDAASALIGAFAGMAQQVIVRLNQMPNRHFLAYLRMLGLQPRPARAAEVPLTFTANGGAQQVRVPAGTQVRGQRADGSSVTFYTSDALELLPAGGPLLARAISYQPKQANCLDRISFDTSIATARAAGSYQVFAGEEAVEHAVYLAADEVLSIADATVELSIDFASAADAEAWADLQEAGSVVWEYFSDADEGAAWKPLVPGAGTTDDRTYRCQLFDPQTRPADMAGCTLRSAPAAGHACWVRVRLDAVPLGGVDSIPDWCDAHLTTTAPVLMAEAAPEQVLFNGLAIDTGKDYQPLGPQPALNDCCTVVYAPVPAAADATITLRVTLAASDQALVAGDDPRLAWELGAGDSWCAVMPEFTSDPPPQGSDVADADAPPDATYTSVSTLKHDGTARIRLFRAPSDVEQPSLRIRIASGSYGTGITAATDPANGDAVTGVIDNGCRPPVLAGLAVSAEYTPSVKPVCVVDNGEGGQVLDFSTPLTPFRFRDDDQPAFYLAFGDSLGQASVSLYLEVSPLSGVTRESVNAVKHGSNGFGGEGLADVRWEYPVSAESGVTRWRTLQVEDGTQGFAQSGFLRFIAPSDHLRSAQFGSLPLYWLRARLSAGGYAVSPCAGRVLPNSVAASNARGVHDEVLGSSHQTPGQTFVLAHTPVLENTRLVVREPLAPSSDPASGGGELPGKAEPDDGSAQTGTAWMRWQQVGSFAASGPQDRHYTLDHGSGTVTFGDGRNGRVPPAGRNNVVMAHYRSGGGADGNLPAGVINRLVTAVAHVASVDNLVAASGGADGEDNGAVMDWGPKLLRHRGRATARQDYEDLVRQGFPQIAKVRAITPGFDPTASAGSAPSAGHVLVIVVPDDERARPSPQLGLLRQVEGFIRSRMPPAVALGLSGPDWMQVAVTVTVVARGMDRAGALGEEVERALERFLHPLSGGFDHAGWELGQMVHDSDLMRLLASLPGVDGVGELSVSRRPLLTRTGAAVGNEVAEDIADRRLDVLLVCSGRHAVTIAGSA</sequence>
<evidence type="ECO:0000313" key="2">
    <source>
        <dbReference type="Proteomes" id="UP000320431"/>
    </source>
</evidence>
<reference evidence="1 2" key="1">
    <citation type="submission" date="2019-10" db="EMBL/GenBank/DDBJ databases">
        <title>Lysobacter alkalisoli sp. nov., isolated from saline-alkaline soil.</title>
        <authorList>
            <person name="Sun J.-Q."/>
        </authorList>
    </citation>
    <scope>NUCLEOTIDE SEQUENCE [LARGE SCALE GENOMIC DNA]</scope>
    <source>
        <strain evidence="1 2">KCTC 42381</strain>
    </source>
</reference>
<comment type="caution">
    <text evidence="1">The sequence shown here is derived from an EMBL/GenBank/DDBJ whole genome shotgun (WGS) entry which is preliminary data.</text>
</comment>
<dbReference type="EMBL" id="VICD02000006">
    <property type="protein sequence ID" value="KAB8198677.1"/>
    <property type="molecule type" value="Genomic_DNA"/>
</dbReference>
<dbReference type="RefSeq" id="WP_141480774.1">
    <property type="nucleotide sequence ID" value="NZ_VICD02000006.1"/>
</dbReference>
<dbReference type="AlphaFoldDB" id="A0A508B8W8"/>
<protein>
    <submittedName>
        <fullName evidence="1">Putative baseplate assembly protein</fullName>
    </submittedName>
</protein>
<proteinExistence type="predicted"/>
<dbReference type="NCBIfam" id="TIGR02243">
    <property type="entry name" value="putative baseplate assembly protein"/>
    <property type="match status" value="1"/>
</dbReference>